<dbReference type="Proteomes" id="UP001549055">
    <property type="component" value="Unassembled WGS sequence"/>
</dbReference>
<dbReference type="EMBL" id="JBEPMK010000006">
    <property type="protein sequence ID" value="MET3645131.1"/>
    <property type="molecule type" value="Genomic_DNA"/>
</dbReference>
<organism evidence="1 2">
    <name type="scientific">Streptococcus gallinaceus</name>
    <dbReference type="NCBI Taxonomy" id="165758"/>
    <lineage>
        <taxon>Bacteria</taxon>
        <taxon>Bacillati</taxon>
        <taxon>Bacillota</taxon>
        <taxon>Bacilli</taxon>
        <taxon>Lactobacillales</taxon>
        <taxon>Streptococcaceae</taxon>
        <taxon>Streptococcus</taxon>
    </lineage>
</organism>
<comment type="caution">
    <text evidence="1">The sequence shown here is derived from an EMBL/GenBank/DDBJ whole genome shotgun (WGS) entry which is preliminary data.</text>
</comment>
<accession>A0ABV2JMH4</accession>
<keyword evidence="2" id="KW-1185">Reference proteome</keyword>
<reference evidence="1 2" key="1">
    <citation type="submission" date="2024-06" db="EMBL/GenBank/DDBJ databases">
        <title>Genomic Encyclopedia of Type Strains, Phase IV (KMG-IV): sequencing the most valuable type-strain genomes for metagenomic binning, comparative biology and taxonomic classification.</title>
        <authorList>
            <person name="Goeker M."/>
        </authorList>
    </citation>
    <scope>NUCLEOTIDE SEQUENCE [LARGE SCALE GENOMIC DNA]</scope>
    <source>
        <strain evidence="1 2">DSM 15349</strain>
    </source>
</reference>
<name>A0ABV2JMH4_9STRE</name>
<evidence type="ECO:0000313" key="1">
    <source>
        <dbReference type="EMBL" id="MET3645131.1"/>
    </source>
</evidence>
<evidence type="ECO:0000313" key="2">
    <source>
        <dbReference type="Proteomes" id="UP001549055"/>
    </source>
</evidence>
<proteinExistence type="predicted"/>
<sequence length="147" mass="17947">MLKYRKQYVLRGWELSDWEQEGMLNLYELLHRHPELSKASHQERLLVYFKVRFGNYIKDKLRKQESQKRQFDRMPYEEVSEISHRISSKGLMNDDLVALRGQLRQFKASLGREGEELYQKLLSGERFKGRKEMERRLSQYLEDFREL</sequence>
<protein>
    <submittedName>
        <fullName evidence="1">Competence protein ComX</fullName>
    </submittedName>
</protein>
<gene>
    <name evidence="1" type="ORF">ABID27_001774</name>
</gene>